<reference evidence="2 3" key="1">
    <citation type="journal article" date="2015" name="Genome Announc.">
        <title>Genome Sequences of Cluster G Mycobacteriophages Cambiare, FlagStaff, and MOOREtheMARYer.</title>
        <authorList>
            <person name="Pope W.H."/>
            <person name="Augustine D.A."/>
            <person name="Carroll D.C."/>
            <person name="Duncan J.C."/>
            <person name="Harwi K.M."/>
            <person name="Howry R."/>
            <person name="Jagessar B."/>
            <person name="Lum B.A."/>
            <person name="Meinert J.W."/>
            <person name="Migliozzi J.S."/>
            <person name="Milliken K.A."/>
            <person name="Mitchell C.J."/>
            <person name="Nalatwad A.S."/>
            <person name="Orlandini K.C."/>
            <person name="Rhein M.J."/>
            <person name="Saravanan V."/>
            <person name="Seese B.A."/>
            <person name="Schiebel J.G."/>
            <person name="Thomas K.B."/>
            <person name="Adkins N.L."/>
            <person name="Cohen K.L."/>
            <person name="Iyengar V.B."/>
            <person name="Kim H."/>
            <person name="Kramer Z.J."/>
            <person name="Montgomery M.T."/>
            <person name="Schafer C.E."/>
            <person name="Wilkes K.E."/>
            <person name="Grubb S.R."/>
            <person name="Warner M.H."/>
            <person name="Bowman C.A."/>
            <person name="Russell D.A."/>
            <person name="Hatfull G.F."/>
        </authorList>
    </citation>
    <scope>NUCLEOTIDE SEQUENCE [LARGE SCALE GENOMIC DNA]</scope>
</reference>
<evidence type="ECO:0000313" key="3">
    <source>
        <dbReference type="Proteomes" id="UP000201500"/>
    </source>
</evidence>
<protein>
    <submittedName>
        <fullName evidence="2">Minor tail subunit</fullName>
    </submittedName>
</protein>
<gene>
    <name evidence="2" type="primary">23</name>
    <name evidence="2" type="ORF">SEA_CAMBIARE_23</name>
</gene>
<dbReference type="KEGG" id="vg:26635919"/>
<dbReference type="Pfam" id="PF21722">
    <property type="entry name" value="Gly_rich_2"/>
    <property type="match status" value="1"/>
</dbReference>
<organism evidence="2 3">
    <name type="scientific">Mycobacterium phage Cambiare</name>
    <dbReference type="NCBI Taxonomy" id="1647305"/>
    <lineage>
        <taxon>Viruses</taxon>
        <taxon>Duplodnaviria</taxon>
        <taxon>Heunggongvirae</taxon>
        <taxon>Uroviricota</taxon>
        <taxon>Caudoviricetes</taxon>
        <taxon>Gclasvirinae</taxon>
        <taxon>Avocadovirus</taxon>
        <taxon>Avocadovirus cambiare</taxon>
    </lineage>
</organism>
<proteinExistence type="predicted"/>
<keyword evidence="3" id="KW-1185">Reference proteome</keyword>
<evidence type="ECO:0000313" key="2">
    <source>
        <dbReference type="EMBL" id="AKF14525.1"/>
    </source>
</evidence>
<dbReference type="GeneID" id="26635919"/>
<dbReference type="InterPro" id="IPR049304">
    <property type="entry name" value="Gly_rich_dom"/>
</dbReference>
<evidence type="ECO:0000259" key="1">
    <source>
        <dbReference type="Pfam" id="PF21722"/>
    </source>
</evidence>
<dbReference type="OrthoDB" id="530at10239"/>
<sequence length="825" mass="84485">MAGKVHDRRPLIVDRSPLKQLAEEFGKFPDRNPVDLVKAFADALEEYGLEAIEEVTGLDLSGLKAAMDRLKSLLGGVDLFGSVFNPSGAVEQFIDNMLIPTGKLGANWADLFQKLTHADAPDDALTALAQFFQAELGAAITPGRLPLLPLSHISAVNPNLLLDPSFDDEATLAGLDDWDWDDQNGRTKPGCAYTMADGLTHILHSNPVEVGPDDKLDEEIWAQWVGLVTNGAGPVRLHCSAYRDDDTLIGGGPAVLATAGAAGNSAGWVKLSTSGYVPPPNTAYVVMEPTVASWATAGAVRFDDGRLAKTGTLPQSYVSGLVGALQDAADRIQGVINQIWTGITRQLLDGPKTLPDLFEVLGAIPAASVGGVGGLSTMADTMKETWAQLWGGFARTIGTGGKSIADAANAAADVAETADQAVQVGEWNNAILGIRDNKPFDSGVDPTAVSMFPIPAATASNGEPTFLNATAASVPVAFWIAPEDAQRGSVQWLGKGNANITAFYIDVYRIDRTTGAWTFVLTSPDQFPILSAGLKLCRWDMQAANRQTVAHGDVLAFAFRVQGTGTHQIGARYGLAAGDTTQVPQRPSAVRTAAGPGLVGSVSAAQAPALYGGDVPWVAFGIVTGDVAPPFYAPRTTEFPTPGSGFVYDIPTWAKFLDVVLIGGAGGGKGGNGGDTRPGYGGGAGAWATETLVRGVDFPANATQIILDIGAGGNGGAKESNGQPGTLSARRAIAGGKAALLAANGAGATQYGSGTDPMSTGRAPGNITFAGKPYVGGTGGAGGRPGGNGGDPGAGGGGGFGGIYTVAYAGGDGGRGGGWVTARST</sequence>
<dbReference type="EMBL" id="KR080198">
    <property type="protein sequence ID" value="AKF14525.1"/>
    <property type="molecule type" value="Genomic_DNA"/>
</dbReference>
<dbReference type="Proteomes" id="UP000201500">
    <property type="component" value="Segment"/>
</dbReference>
<accession>A0A0F6WEB7</accession>
<dbReference type="RefSeq" id="YP_009209505.1">
    <property type="nucleotide sequence ID" value="NC_028922.1"/>
</dbReference>
<feature type="domain" description="Glycine-rich" evidence="1">
    <location>
        <begin position="645"/>
        <end position="823"/>
    </location>
</feature>
<name>A0A0F6WEB7_9CAUD</name>